<evidence type="ECO:0000256" key="2">
    <source>
        <dbReference type="ARBA" id="ARBA00022670"/>
    </source>
</evidence>
<keyword evidence="6 10" id="KW-0862">Zinc</keyword>
<feature type="active site" evidence="9">
    <location>
        <position position="330"/>
    </location>
</feature>
<keyword evidence="7 10" id="KW-0482">Metalloprotease</keyword>
<evidence type="ECO:0000259" key="13">
    <source>
        <dbReference type="Pfam" id="PF04151"/>
    </source>
</evidence>
<accession>A0A1R4B325</accession>
<dbReference type="GO" id="GO:0046872">
    <property type="term" value="F:metal ion binding"/>
    <property type="evidence" value="ECO:0007669"/>
    <property type="project" value="UniProtKB-UniRule"/>
</dbReference>
<dbReference type="Gene3D" id="2.60.120.380">
    <property type="match status" value="1"/>
</dbReference>
<dbReference type="SUPFAM" id="SSF55486">
    <property type="entry name" value="Metalloproteases ('zincins'), catalytic domain"/>
    <property type="match status" value="1"/>
</dbReference>
<keyword evidence="10" id="KW-0964">Secreted</keyword>
<evidence type="ECO:0000259" key="14">
    <source>
        <dbReference type="Pfam" id="PF07504"/>
    </source>
</evidence>
<feature type="active site" description="Proton donor" evidence="9">
    <location>
        <position position="412"/>
    </location>
</feature>
<name>A0A1R4B325_9VIBR</name>
<dbReference type="GO" id="GO:0006508">
    <property type="term" value="P:proteolysis"/>
    <property type="evidence" value="ECO:0007669"/>
    <property type="project" value="UniProtKB-KW"/>
</dbReference>
<dbReference type="GO" id="GO:0004222">
    <property type="term" value="F:metalloendopeptidase activity"/>
    <property type="evidence" value="ECO:0007669"/>
    <property type="project" value="UniProtKB-UniRule"/>
</dbReference>
<dbReference type="Gene3D" id="1.10.390.10">
    <property type="entry name" value="Neutral Protease Domain 2"/>
    <property type="match status" value="1"/>
</dbReference>
<keyword evidence="3" id="KW-0479">Metal-binding</keyword>
<reference evidence="15 16" key="1">
    <citation type="submission" date="2017-02" db="EMBL/GenBank/DDBJ databases">
        <authorList>
            <person name="Peterson S.W."/>
        </authorList>
    </citation>
    <scope>NUCLEOTIDE SEQUENCE [LARGE SCALE GENOMIC DNA]</scope>
    <source>
        <strain evidence="15 16">CECT 9027</strain>
    </source>
</reference>
<keyword evidence="16" id="KW-1185">Reference proteome</keyword>
<comment type="subcellular location">
    <subcellularLocation>
        <location evidence="10">Secreted</location>
    </subcellularLocation>
</comment>
<dbReference type="EMBL" id="FUFT01000002">
    <property type="protein sequence ID" value="SJL83317.1"/>
    <property type="molecule type" value="Genomic_DNA"/>
</dbReference>
<dbReference type="Gene3D" id="3.10.450.40">
    <property type="match status" value="1"/>
</dbReference>
<dbReference type="FunFam" id="2.60.120.380:FF:000013">
    <property type="entry name" value="Alkaline serine protease"/>
    <property type="match status" value="1"/>
</dbReference>
<dbReference type="InterPro" id="IPR050728">
    <property type="entry name" value="Zinc_Metalloprotease_M4"/>
</dbReference>
<dbReference type="Pfam" id="PF02868">
    <property type="entry name" value="Peptidase_M4_C"/>
    <property type="match status" value="1"/>
</dbReference>
<evidence type="ECO:0000259" key="11">
    <source>
        <dbReference type="Pfam" id="PF01447"/>
    </source>
</evidence>
<evidence type="ECO:0000256" key="7">
    <source>
        <dbReference type="ARBA" id="ARBA00023049"/>
    </source>
</evidence>
<evidence type="ECO:0000256" key="8">
    <source>
        <dbReference type="ARBA" id="ARBA00023145"/>
    </source>
</evidence>
<dbReference type="InterPro" id="IPR013856">
    <property type="entry name" value="Peptidase_M4_domain"/>
</dbReference>
<dbReference type="PRINTS" id="PR00730">
    <property type="entry name" value="THERMOLYSIN"/>
</dbReference>
<dbReference type="InterPro" id="IPR007280">
    <property type="entry name" value="Peptidase_C_arc/bac"/>
</dbReference>
<proteinExistence type="inferred from homology"/>
<dbReference type="CDD" id="cd09597">
    <property type="entry name" value="M4_TLP"/>
    <property type="match status" value="1"/>
</dbReference>
<evidence type="ECO:0000313" key="16">
    <source>
        <dbReference type="Proteomes" id="UP000189475"/>
    </source>
</evidence>
<dbReference type="RefSeq" id="WP_077313321.1">
    <property type="nucleotide sequence ID" value="NZ_AP024887.1"/>
</dbReference>
<feature type="domain" description="Peptidase C-terminal archaeal/bacterial" evidence="13">
    <location>
        <begin position="519"/>
        <end position="584"/>
    </location>
</feature>
<dbReference type="PANTHER" id="PTHR33794">
    <property type="entry name" value="BACILLOLYSIN"/>
    <property type="match status" value="1"/>
</dbReference>
<evidence type="ECO:0000256" key="9">
    <source>
        <dbReference type="PIRSR" id="PIRSR623612-1"/>
    </source>
</evidence>
<comment type="similarity">
    <text evidence="1 10">Belongs to the peptidase M4 family.</text>
</comment>
<dbReference type="InterPro" id="IPR011096">
    <property type="entry name" value="FTP_domain"/>
</dbReference>
<evidence type="ECO:0000256" key="6">
    <source>
        <dbReference type="ARBA" id="ARBA00022833"/>
    </source>
</evidence>
<dbReference type="Gene3D" id="3.10.450.490">
    <property type="match status" value="1"/>
</dbReference>
<keyword evidence="8" id="KW-0865">Zymogen</keyword>
<evidence type="ECO:0000256" key="4">
    <source>
        <dbReference type="ARBA" id="ARBA00022729"/>
    </source>
</evidence>
<feature type="domain" description="Peptidase M4" evidence="11">
    <location>
        <begin position="202"/>
        <end position="337"/>
    </location>
</feature>
<feature type="signal peptide" evidence="10">
    <location>
        <begin position="1"/>
        <end position="22"/>
    </location>
</feature>
<dbReference type="InterPro" id="IPR027268">
    <property type="entry name" value="Peptidase_M4/M1_CTD_sf"/>
</dbReference>
<dbReference type="Pfam" id="PF07504">
    <property type="entry name" value="FTP"/>
    <property type="match status" value="1"/>
</dbReference>
<dbReference type="Pfam" id="PF04151">
    <property type="entry name" value="PPC"/>
    <property type="match status" value="1"/>
</dbReference>
<dbReference type="Gene3D" id="3.10.170.10">
    <property type="match status" value="1"/>
</dbReference>
<dbReference type="AlphaFoldDB" id="A0A1R4B325"/>
<evidence type="ECO:0000259" key="12">
    <source>
        <dbReference type="Pfam" id="PF02868"/>
    </source>
</evidence>
<feature type="chain" id="PRO_5023153704" description="Neutral metalloproteinase" evidence="10">
    <location>
        <begin position="23"/>
        <end position="599"/>
    </location>
</feature>
<dbReference type="InterPro" id="IPR001570">
    <property type="entry name" value="Peptidase_M4_C_domain"/>
</dbReference>
<feature type="domain" description="FTP" evidence="14">
    <location>
        <begin position="61"/>
        <end position="100"/>
    </location>
</feature>
<dbReference type="InterPro" id="IPR023612">
    <property type="entry name" value="Peptidase_M4"/>
</dbReference>
<dbReference type="PANTHER" id="PTHR33794:SF1">
    <property type="entry name" value="BACILLOLYSIN"/>
    <property type="match status" value="1"/>
</dbReference>
<dbReference type="OrthoDB" id="5378341at2"/>
<evidence type="ECO:0000256" key="1">
    <source>
        <dbReference type="ARBA" id="ARBA00009388"/>
    </source>
</evidence>
<dbReference type="Pfam" id="PF01447">
    <property type="entry name" value="Peptidase_M4"/>
    <property type="match status" value="1"/>
</dbReference>
<keyword evidence="4 10" id="KW-0732">Signal</keyword>
<dbReference type="Proteomes" id="UP000189475">
    <property type="component" value="Unassembled WGS sequence"/>
</dbReference>
<evidence type="ECO:0000313" key="15">
    <source>
        <dbReference type="EMBL" id="SJL83317.1"/>
    </source>
</evidence>
<evidence type="ECO:0000256" key="10">
    <source>
        <dbReference type="RuleBase" id="RU366073"/>
    </source>
</evidence>
<gene>
    <name evidence="15" type="primary">empA</name>
    <name evidence="15" type="ORF">VPAL9027_01283</name>
</gene>
<dbReference type="EC" id="3.4.24.-" evidence="10"/>
<comment type="cofactor">
    <cofactor evidence="10">
        <name>Zn(2+)</name>
        <dbReference type="ChEBI" id="CHEBI:29105"/>
    </cofactor>
</comment>
<organism evidence="15 16">
    <name type="scientific">Vibrio palustris</name>
    <dbReference type="NCBI Taxonomy" id="1918946"/>
    <lineage>
        <taxon>Bacteria</taxon>
        <taxon>Pseudomonadati</taxon>
        <taxon>Pseudomonadota</taxon>
        <taxon>Gammaproteobacteria</taxon>
        <taxon>Vibrionales</taxon>
        <taxon>Vibrionaceae</taxon>
        <taxon>Vibrio</taxon>
    </lineage>
</organism>
<keyword evidence="5 10" id="KW-0378">Hydrolase</keyword>
<evidence type="ECO:0000256" key="5">
    <source>
        <dbReference type="ARBA" id="ARBA00022801"/>
    </source>
</evidence>
<feature type="domain" description="Peptidase M4 C-terminal" evidence="12">
    <location>
        <begin position="340"/>
        <end position="484"/>
    </location>
</feature>
<evidence type="ECO:0000256" key="3">
    <source>
        <dbReference type="ARBA" id="ARBA00022723"/>
    </source>
</evidence>
<keyword evidence="2 10" id="KW-0645">Protease</keyword>
<sequence>MKLTLLASALISAGLFSTAVSAATVVSISPNDAQAKNIAPSANPAAQLGLSGHAFKSQKSVSVGNKTKARVKQYYKGIEVYGHSLVADVNQQGLYSQLDGKYVQGIEDDVFSVTPTLNDKQAINIVLEQKGVDTAQRSSAKLYIWLDEDNEAHLTYLVDAFFTSPKPSRPFTIVDAKSGDILKQWEQLAHDRQATGPGGNEKTGEYFYGTDYGYLSVSDNCTMSNDKVETIDMKGRQSGGQVVQFNCPNSPEDYVNGAYSPANDAHYFGTVIFDMYQDWFNTAPLTFKLQMRVHYGQNYGNAFWDGTGMSFGDGDSTFYPLVSLDVSGHEVSHGFTEQNSGLVYDGQSGGINEAFSDMAGEAVEYYMKGSNDWKIGAEIFKRSGALRYMERPSRDGASIDSANEYYNGLDVHYSSGVFNRAYYLLATTAGWDTKKAFTAFVKANQLYWNATSDYDDAACGVVKAASDLGYKVSDVQAAFDKVDVDSSCDTSNSSDPSLSTLTNGEPVIGLSGKANSEKRFSIEVPNGVAQLVIRTYKGEGDVDLYVKYGAQPTSSNFDCRPYKTGNNEQCTFTAPPAGTYYLSLKGYKAYSGVTLQAQY</sequence>
<comment type="function">
    <text evidence="10">Extracellular zinc metalloprotease.</text>
</comment>
<dbReference type="STRING" id="1918946.VPAL9027_01283"/>
<protein>
    <recommendedName>
        <fullName evidence="10">Neutral metalloproteinase</fullName>
        <ecNumber evidence="10">3.4.24.-</ecNumber>
    </recommendedName>
</protein>
<dbReference type="GO" id="GO:0005576">
    <property type="term" value="C:extracellular region"/>
    <property type="evidence" value="ECO:0007669"/>
    <property type="project" value="UniProtKB-SubCell"/>
</dbReference>